<dbReference type="Gene3D" id="1.25.10.10">
    <property type="entry name" value="Leucine-rich Repeat Variant"/>
    <property type="match status" value="1"/>
</dbReference>
<evidence type="ECO:0000256" key="1">
    <source>
        <dbReference type="ARBA" id="ARBA00022723"/>
    </source>
</evidence>
<evidence type="ECO:0000259" key="6">
    <source>
        <dbReference type="PROSITE" id="PS50865"/>
    </source>
</evidence>
<proteinExistence type="predicted"/>
<keyword evidence="3" id="KW-0862">Zinc</keyword>
<dbReference type="SUPFAM" id="SSF48371">
    <property type="entry name" value="ARM repeat"/>
    <property type="match status" value="1"/>
</dbReference>
<dbReference type="Pfam" id="PF01753">
    <property type="entry name" value="zf-MYND"/>
    <property type="match status" value="1"/>
</dbReference>
<reference evidence="8" key="1">
    <citation type="journal article" date="2012" name="Science">
        <title>The Paleozoic origin of enzymatic lignin decomposition reconstructed from 31 fungal genomes.</title>
        <authorList>
            <person name="Floudas D."/>
            <person name="Binder M."/>
            <person name="Riley R."/>
            <person name="Barry K."/>
            <person name="Blanchette R.A."/>
            <person name="Henrissat B."/>
            <person name="Martinez A.T."/>
            <person name="Otillar R."/>
            <person name="Spatafora J.W."/>
            <person name="Yadav J.S."/>
            <person name="Aerts A."/>
            <person name="Benoit I."/>
            <person name="Boyd A."/>
            <person name="Carlson A."/>
            <person name="Copeland A."/>
            <person name="Coutinho P.M."/>
            <person name="de Vries R.P."/>
            <person name="Ferreira P."/>
            <person name="Findley K."/>
            <person name="Foster B."/>
            <person name="Gaskell J."/>
            <person name="Glotzer D."/>
            <person name="Gorecki P."/>
            <person name="Heitman J."/>
            <person name="Hesse C."/>
            <person name="Hori C."/>
            <person name="Igarashi K."/>
            <person name="Jurgens J.A."/>
            <person name="Kallen N."/>
            <person name="Kersten P."/>
            <person name="Kohler A."/>
            <person name="Kuees U."/>
            <person name="Kumar T.K.A."/>
            <person name="Kuo A."/>
            <person name="LaButti K."/>
            <person name="Larrondo L.F."/>
            <person name="Lindquist E."/>
            <person name="Ling A."/>
            <person name="Lombard V."/>
            <person name="Lucas S."/>
            <person name="Lundell T."/>
            <person name="Martin R."/>
            <person name="McLaughlin D.J."/>
            <person name="Morgenstern I."/>
            <person name="Morin E."/>
            <person name="Murat C."/>
            <person name="Nagy L.G."/>
            <person name="Nolan M."/>
            <person name="Ohm R.A."/>
            <person name="Patyshakuliyeva A."/>
            <person name="Rokas A."/>
            <person name="Ruiz-Duenas F.J."/>
            <person name="Sabat G."/>
            <person name="Salamov A."/>
            <person name="Samejima M."/>
            <person name="Schmutz J."/>
            <person name="Slot J.C."/>
            <person name="St John F."/>
            <person name="Stenlid J."/>
            <person name="Sun H."/>
            <person name="Sun S."/>
            <person name="Syed K."/>
            <person name="Tsang A."/>
            <person name="Wiebenga A."/>
            <person name="Young D."/>
            <person name="Pisabarro A."/>
            <person name="Eastwood D.C."/>
            <person name="Martin F."/>
            <person name="Cullen D."/>
            <person name="Grigoriev I.V."/>
            <person name="Hibbett D.S."/>
        </authorList>
    </citation>
    <scope>NUCLEOTIDE SEQUENCE [LARGE SCALE GENOMIC DNA]</scope>
    <source>
        <strain evidence="8">RWD-64-598 SS2</strain>
    </source>
</reference>
<dbReference type="AlphaFoldDB" id="A0A5M3MDU1"/>
<dbReference type="SUPFAM" id="SSF144232">
    <property type="entry name" value="HIT/MYND zinc finger-like"/>
    <property type="match status" value="1"/>
</dbReference>
<feature type="domain" description="MYND-type" evidence="6">
    <location>
        <begin position="716"/>
        <end position="754"/>
    </location>
</feature>
<keyword evidence="1" id="KW-0479">Metal-binding</keyword>
<evidence type="ECO:0000256" key="5">
    <source>
        <dbReference type="SAM" id="MobiDB-lite"/>
    </source>
</evidence>
<evidence type="ECO:0000313" key="7">
    <source>
        <dbReference type="EMBL" id="EIW77014.1"/>
    </source>
</evidence>
<dbReference type="OMA" id="GLPFTMW"/>
<evidence type="ECO:0000313" key="8">
    <source>
        <dbReference type="Proteomes" id="UP000053558"/>
    </source>
</evidence>
<dbReference type="KEGG" id="cput:CONPUDRAFT_129170"/>
<organism evidence="7 8">
    <name type="scientific">Coniophora puteana (strain RWD-64-598)</name>
    <name type="common">Brown rot fungus</name>
    <dbReference type="NCBI Taxonomy" id="741705"/>
    <lineage>
        <taxon>Eukaryota</taxon>
        <taxon>Fungi</taxon>
        <taxon>Dikarya</taxon>
        <taxon>Basidiomycota</taxon>
        <taxon>Agaricomycotina</taxon>
        <taxon>Agaricomycetes</taxon>
        <taxon>Agaricomycetidae</taxon>
        <taxon>Boletales</taxon>
        <taxon>Coniophorineae</taxon>
        <taxon>Coniophoraceae</taxon>
        <taxon>Coniophora</taxon>
    </lineage>
</organism>
<dbReference type="EMBL" id="JH711584">
    <property type="protein sequence ID" value="EIW77014.1"/>
    <property type="molecule type" value="Genomic_DNA"/>
</dbReference>
<dbReference type="GeneID" id="19200178"/>
<accession>A0A5M3MDU1</accession>
<dbReference type="PROSITE" id="PS01360">
    <property type="entry name" value="ZF_MYND_1"/>
    <property type="match status" value="1"/>
</dbReference>
<keyword evidence="8" id="KW-1185">Reference proteome</keyword>
<evidence type="ECO:0000256" key="3">
    <source>
        <dbReference type="ARBA" id="ARBA00022833"/>
    </source>
</evidence>
<dbReference type="InterPro" id="IPR002893">
    <property type="entry name" value="Znf_MYND"/>
</dbReference>
<name>A0A5M3MDU1_CONPW</name>
<dbReference type="RefSeq" id="XP_007772471.1">
    <property type="nucleotide sequence ID" value="XM_007774281.1"/>
</dbReference>
<feature type="region of interest" description="Disordered" evidence="5">
    <location>
        <begin position="1"/>
        <end position="22"/>
    </location>
</feature>
<dbReference type="InterPro" id="IPR016024">
    <property type="entry name" value="ARM-type_fold"/>
</dbReference>
<dbReference type="OrthoDB" id="341421at2759"/>
<feature type="compositionally biased region" description="Basic residues" evidence="5">
    <location>
        <begin position="1"/>
        <end position="17"/>
    </location>
</feature>
<evidence type="ECO:0000256" key="2">
    <source>
        <dbReference type="ARBA" id="ARBA00022771"/>
    </source>
</evidence>
<keyword evidence="2 4" id="KW-0863">Zinc-finger</keyword>
<dbReference type="InterPro" id="IPR011989">
    <property type="entry name" value="ARM-like"/>
</dbReference>
<gene>
    <name evidence="7" type="ORF">CONPUDRAFT_129170</name>
</gene>
<dbReference type="Proteomes" id="UP000053558">
    <property type="component" value="Unassembled WGS sequence"/>
</dbReference>
<protein>
    <recommendedName>
        <fullName evidence="6">MYND-type domain-containing protein</fullName>
    </recommendedName>
</protein>
<evidence type="ECO:0000256" key="4">
    <source>
        <dbReference type="PROSITE-ProRule" id="PRU00134"/>
    </source>
</evidence>
<dbReference type="Gene3D" id="6.10.140.2220">
    <property type="match status" value="1"/>
</dbReference>
<dbReference type="PROSITE" id="PS50865">
    <property type="entry name" value="ZF_MYND_2"/>
    <property type="match status" value="1"/>
</dbReference>
<comment type="caution">
    <text evidence="7">The sequence shown here is derived from an EMBL/GenBank/DDBJ whole genome shotgun (WGS) entry which is preliminary data.</text>
</comment>
<sequence length="756" mass="82767">MPGPKAHKKSKSGAKRKPQTEASTQHANDLCIDVDDVLGWNALVDLLCERLELPDLSTRSGLKRVHADFDKISERLEDVYKANAANERILGGIISIYTLMCADSILRNKLFHQGLLAKLMPLISKAQSADCRRLAIRALTTITHHSGAEIHSEILLEAPALIKVLQEHTDDLVVAENGIATLAHAAGSIMNDITTYGESGPPAKYIRALRAPELLRVVVDAVRRPGATYQLIAHATELLQCLTLRCHRECRACEPAVALVVANLRSSDMFVRCCALGGLLRLEALSAEQDQRVSDPAKLMAGVRRGFPEHVSDAMVAYGPQRCEVTGMMQCAAVYQRAMVEYAGARERDLHTLGATLADLVLRNEFSIAEGAFGTEDLRTGRQTMDEDLGLGFTRWVDALPLCAGALRVGKHPERADMADILQMKFYVIRQRVMDAVRLAEERIEKGGRTHPYFFYVMTLGTDLTKGLRCAKKALRMGDGMTPFVRFALMHRAVEMAAHLGVERVLDSVVGNRAWEEGIAFLTSALDDAKAYVAQAPPDARHMKNVVYWYVCLMIAVKGPDLALNLNELEVRGCPLVEGCVPALQRLRIAEEIGTITGTPPPKTQLRLTMQNILRLYAPAHKEWGKVVRRCDALSEDVAAEEARAPLDEEKASGDFAAWLGELKLNGDGSDGDGDGDGSGVDGHSDRFGAYGGGGCRPRPHAHPKVAPNRVALYRCSWCGNPSAVLRKCSGCEKARYCDQKCQGLHWSSHKGACKT</sequence>
<dbReference type="GO" id="GO:0008270">
    <property type="term" value="F:zinc ion binding"/>
    <property type="evidence" value="ECO:0007669"/>
    <property type="project" value="UniProtKB-KW"/>
</dbReference>